<dbReference type="Proteomes" id="UP000285092">
    <property type="component" value="Unassembled WGS sequence"/>
</dbReference>
<dbReference type="EMBL" id="QXFK01000004">
    <property type="protein sequence ID" value="RIV81417.1"/>
    <property type="molecule type" value="Genomic_DNA"/>
</dbReference>
<dbReference type="GO" id="GO:0005975">
    <property type="term" value="P:carbohydrate metabolic process"/>
    <property type="evidence" value="ECO:0007669"/>
    <property type="project" value="InterPro"/>
</dbReference>
<dbReference type="AlphaFoldDB" id="A0A418NMM3"/>
<name>A0A418NMM3_9SPHN</name>
<proteinExistence type="predicted"/>
<gene>
    <name evidence="1" type="ORF">D2V04_00425</name>
</gene>
<dbReference type="Gene3D" id="3.20.20.370">
    <property type="entry name" value="Glycoside hydrolase/deacetylase"/>
    <property type="match status" value="1"/>
</dbReference>
<evidence type="ECO:0000313" key="1">
    <source>
        <dbReference type="EMBL" id="RIV81417.1"/>
    </source>
</evidence>
<dbReference type="CDD" id="cd10935">
    <property type="entry name" value="CE4_WalW"/>
    <property type="match status" value="1"/>
</dbReference>
<dbReference type="RefSeq" id="WP_119511421.1">
    <property type="nucleotide sequence ID" value="NZ_QXFK01000004.1"/>
</dbReference>
<sequence length="332" mass="37163">MNQPKTTPPPPGARAHFASGFGRRVLLTVDTEEEFDWNGPFTRDRHGLDHLPRLRNFQEFCEGLGVVPNYLIDWPVATSSLTKDILAGPVARGTAEVGIQLHPWVNPPFEEEVNERNSFAGNLPPDIERAKFLRLRDAIAENFGASPQLYRAGRYGFGSETTELLRDAGVGVDTSFRPLFDYSHRYGPDYSGYPLEPFWLDDERSVLELPLTTVYWGMLRRQGRLLHPMISRMPNISGAFAKLGLLERIPLTPEGTTIDEAIRALDMALDDGLPLIVLSFHSPSLAPGYTPYVETDTDLDALYDWFRAVYAYLGQHGVKPTSVAEIMRSVAT</sequence>
<dbReference type="SUPFAM" id="SSF88713">
    <property type="entry name" value="Glycoside hydrolase/deacetylase"/>
    <property type="match status" value="1"/>
</dbReference>
<keyword evidence="2" id="KW-1185">Reference proteome</keyword>
<dbReference type="OrthoDB" id="9771584at2"/>
<protein>
    <submittedName>
        <fullName evidence="1">WalW protein</fullName>
    </submittedName>
</protein>
<evidence type="ECO:0000313" key="2">
    <source>
        <dbReference type="Proteomes" id="UP000285092"/>
    </source>
</evidence>
<reference evidence="1 2" key="1">
    <citation type="submission" date="2018-08" db="EMBL/GenBank/DDBJ databases">
        <title>Altererythrobacter sp.Ery1 and Ery12, the genome sequencing of novel strains in genus Alterythrobacter.</title>
        <authorList>
            <person name="Cheng H."/>
            <person name="Wu Y.-H."/>
            <person name="Fang C."/>
            <person name="Xu X.-W."/>
        </authorList>
    </citation>
    <scope>NUCLEOTIDE SEQUENCE [LARGE SCALE GENOMIC DNA]</scope>
    <source>
        <strain evidence="1 2">Ery1</strain>
    </source>
</reference>
<comment type="caution">
    <text evidence="1">The sequence shown here is derived from an EMBL/GenBank/DDBJ whole genome shotgun (WGS) entry which is preliminary data.</text>
</comment>
<organism evidence="1 2">
    <name type="scientific">Pelagerythrobacter aerophilus</name>
    <dbReference type="NCBI Taxonomy" id="2306995"/>
    <lineage>
        <taxon>Bacteria</taxon>
        <taxon>Pseudomonadati</taxon>
        <taxon>Pseudomonadota</taxon>
        <taxon>Alphaproteobacteria</taxon>
        <taxon>Sphingomonadales</taxon>
        <taxon>Erythrobacteraceae</taxon>
        <taxon>Pelagerythrobacter</taxon>
    </lineage>
</organism>
<accession>A0A418NMM3</accession>
<dbReference type="InterPro" id="IPR011330">
    <property type="entry name" value="Glyco_hydro/deAcase_b/a-brl"/>
</dbReference>